<dbReference type="RefSeq" id="WP_221919624.1">
    <property type="nucleotide sequence ID" value="NZ_CP173660.1"/>
</dbReference>
<evidence type="ECO:0000313" key="3">
    <source>
        <dbReference type="Proteomes" id="UP000779049"/>
    </source>
</evidence>
<keyword evidence="3" id="KW-1185">Reference proteome</keyword>
<comment type="caution">
    <text evidence="2">The sequence shown here is derived from an EMBL/GenBank/DDBJ whole genome shotgun (WGS) entry which is preliminary data.</text>
</comment>
<proteinExistence type="predicted"/>
<feature type="transmembrane region" description="Helical" evidence="1">
    <location>
        <begin position="76"/>
        <end position="104"/>
    </location>
</feature>
<dbReference type="Proteomes" id="UP000779049">
    <property type="component" value="Unassembled WGS sequence"/>
</dbReference>
<feature type="transmembrane region" description="Helical" evidence="1">
    <location>
        <begin position="125"/>
        <end position="148"/>
    </location>
</feature>
<gene>
    <name evidence="2" type="ORF">FLB61_05615</name>
</gene>
<dbReference type="InterPro" id="IPR010540">
    <property type="entry name" value="CmpB_TMEM229"/>
</dbReference>
<protein>
    <submittedName>
        <fullName evidence="2">ABC transporter permease</fullName>
    </submittedName>
</protein>
<organism evidence="2 3">
    <name type="scientific">Sellimonas caecigallum</name>
    <dbReference type="NCBI Taxonomy" id="2592333"/>
    <lineage>
        <taxon>Bacteria</taxon>
        <taxon>Bacillati</taxon>
        <taxon>Bacillota</taxon>
        <taxon>Clostridia</taxon>
        <taxon>Lachnospirales</taxon>
        <taxon>Lachnospiraceae</taxon>
        <taxon>Sellimonas</taxon>
    </lineage>
</organism>
<evidence type="ECO:0000256" key="1">
    <source>
        <dbReference type="SAM" id="Phobius"/>
    </source>
</evidence>
<keyword evidence="1" id="KW-0472">Membrane</keyword>
<feature type="transmembrane region" description="Helical" evidence="1">
    <location>
        <begin position="15"/>
        <end position="33"/>
    </location>
</feature>
<feature type="transmembrane region" description="Helical" evidence="1">
    <location>
        <begin position="54"/>
        <end position="70"/>
    </location>
</feature>
<keyword evidence="1" id="KW-0812">Transmembrane</keyword>
<name>A0ABS7L6C1_9FIRM</name>
<sequence length="195" mass="22761">MWYKGVIFGESSYEIVLWFMVYSIMGWIVESIYMSICNRKLTNRGFAKGPCCPIYGLGALSVFFMLRPFADCPVLLFFVGSIVATTLEYFTAIVMIRIFGEVWWDYNEKPFNYRGIICLESSIAWGFYTVFLFLFLQNFVIFLVSSIPTSMGKIIGSLFLILYGLDFSTSLYRAKKQEKRKAEEEKEEETAWQRY</sequence>
<feature type="transmembrane region" description="Helical" evidence="1">
    <location>
        <begin position="154"/>
        <end position="172"/>
    </location>
</feature>
<evidence type="ECO:0000313" key="2">
    <source>
        <dbReference type="EMBL" id="MBY0758569.1"/>
    </source>
</evidence>
<keyword evidence="1" id="KW-1133">Transmembrane helix</keyword>
<accession>A0ABS7L6C1</accession>
<reference evidence="2 3" key="1">
    <citation type="journal article" date="2020" name="New Microbes New Infect">
        <title>Sellimonas caecigallum sp. nov., description and genome sequence of a new member of the Sellimonas genus isolated from the cecum of feral chicken.</title>
        <authorList>
            <person name="Wongkuna S."/>
            <person name="Ghimire S."/>
            <person name="Antony L."/>
            <person name="Chankhamhaengdecha S."/>
            <person name="Janvilisri T."/>
            <person name="Scaria J."/>
        </authorList>
    </citation>
    <scope>NUCLEOTIDE SEQUENCE [LARGE SCALE GENOMIC DNA]</scope>
    <source>
        <strain evidence="2 3">SW451</strain>
    </source>
</reference>
<dbReference type="EMBL" id="VIRV01000006">
    <property type="protein sequence ID" value="MBY0758569.1"/>
    <property type="molecule type" value="Genomic_DNA"/>
</dbReference>
<dbReference type="Pfam" id="PF06541">
    <property type="entry name" value="ABC_trans_CmpB"/>
    <property type="match status" value="1"/>
</dbReference>